<evidence type="ECO:0000256" key="5">
    <source>
        <dbReference type="ARBA" id="ARBA00023239"/>
    </source>
</evidence>
<comment type="similarity">
    <text evidence="2">Belongs to the Orn/Lys/Arg decarboxylase class-I family.</text>
</comment>
<name>A0A1G5RZ03_9FIRM</name>
<protein>
    <submittedName>
        <fullName evidence="7">Arginine/lysine/ornithine decarboxylase</fullName>
    </submittedName>
</protein>
<keyword evidence="8" id="KW-1185">Reference proteome</keyword>
<dbReference type="RefSeq" id="WP_092590430.1">
    <property type="nucleotide sequence ID" value="NZ_FMWL01000006.1"/>
</dbReference>
<dbReference type="Gene3D" id="3.90.100.10">
    <property type="entry name" value="Orn/Lys/Arg decarboxylase, C-terminal domain"/>
    <property type="match status" value="1"/>
</dbReference>
<dbReference type="Pfam" id="PF01276">
    <property type="entry name" value="OKR_DC_1"/>
    <property type="match status" value="1"/>
</dbReference>
<proteinExistence type="inferred from homology"/>
<dbReference type="STRING" id="1120920.SAMN03080599_01656"/>
<keyword evidence="5" id="KW-0456">Lyase</keyword>
<dbReference type="InterPro" id="IPR052357">
    <property type="entry name" value="Orn_Lys_Arg_decarboxylase-I"/>
</dbReference>
<accession>A0A1G5RZ03</accession>
<evidence type="ECO:0000313" key="8">
    <source>
        <dbReference type="Proteomes" id="UP000199208"/>
    </source>
</evidence>
<dbReference type="InterPro" id="IPR000310">
    <property type="entry name" value="Orn/Lys/Arg_deCO2ase_major_dom"/>
</dbReference>
<feature type="domain" description="Orn/Lys/Arg decarboxylases family 1 pyridoxal-P attachment site" evidence="6">
    <location>
        <begin position="221"/>
        <end position="235"/>
    </location>
</feature>
<dbReference type="OrthoDB" id="9815233at2"/>
<evidence type="ECO:0000256" key="3">
    <source>
        <dbReference type="ARBA" id="ARBA00022793"/>
    </source>
</evidence>
<dbReference type="Gene3D" id="3.40.640.10">
    <property type="entry name" value="Type I PLP-dependent aspartate aminotransferase-like (Major domain)"/>
    <property type="match status" value="1"/>
</dbReference>
<dbReference type="Proteomes" id="UP000199208">
    <property type="component" value="Unassembled WGS sequence"/>
</dbReference>
<dbReference type="InterPro" id="IPR036633">
    <property type="entry name" value="Prn/Lys/Arg_de-COase_C_sf"/>
</dbReference>
<dbReference type="PROSITE" id="PS00703">
    <property type="entry name" value="OKR_DC_1"/>
    <property type="match status" value="1"/>
</dbReference>
<sequence length="494" mass="52599">MKKAKNESLFSKLAEMRHAGQTSFHVPGNKFGRGLSCFLTAENLSLEALDYTEIHGTDNLHAPEGVILEAQRDAARIFGARETQFLVGGTTVGILGAVLGTVPRGAKIILPRDAHRSVLSAVLMGGLKPVYLLPEIDTATGIALGVSADMVKGALRSHSDAAAVLITYPNYEGVACDLKSIIEIAHSHNTPVIVDEAHGAHFGLSGDLPETALSLGADIAVQSTHKTLTSLTQSSMLHYGTDRGLGLKHRISSYLAMLQSSSPSYPLMVSLELAASYYEAEGSKDMAQLLGLIEKFASKAKLLGYRFMHESMALPAGFAVDRTRLVISAADLGIDGYQLYQALEEAGVVGEFATPLYVVLIPSLVSNASDFNTLMASLEKIAQSTVSAVTIADSGLLRVPVLRITALPERAVSAEAALWSEQEWIPVAEAKGRIAGDFLIPYPPGIPLLAPGEIVSEEVLRIVQSDLGIQHKVNGLSDGCFSVLKMQTTSKKVK</sequence>
<dbReference type="SUPFAM" id="SSF55904">
    <property type="entry name" value="Ornithine decarboxylase C-terminal domain"/>
    <property type="match status" value="1"/>
</dbReference>
<dbReference type="PANTHER" id="PTHR43277:SF3">
    <property type="entry name" value="DECARBOXYLASE, PUTATIVE-RELATED"/>
    <property type="match status" value="1"/>
</dbReference>
<evidence type="ECO:0000256" key="1">
    <source>
        <dbReference type="ARBA" id="ARBA00001933"/>
    </source>
</evidence>
<dbReference type="GO" id="GO:0016831">
    <property type="term" value="F:carboxy-lyase activity"/>
    <property type="evidence" value="ECO:0007669"/>
    <property type="project" value="UniProtKB-KW"/>
</dbReference>
<organism evidence="7 8">
    <name type="scientific">Acidaminobacter hydrogenoformans DSM 2784</name>
    <dbReference type="NCBI Taxonomy" id="1120920"/>
    <lineage>
        <taxon>Bacteria</taxon>
        <taxon>Bacillati</taxon>
        <taxon>Bacillota</taxon>
        <taxon>Clostridia</taxon>
        <taxon>Peptostreptococcales</taxon>
        <taxon>Acidaminobacteraceae</taxon>
        <taxon>Acidaminobacter</taxon>
    </lineage>
</organism>
<reference evidence="7 8" key="1">
    <citation type="submission" date="2016-10" db="EMBL/GenBank/DDBJ databases">
        <authorList>
            <person name="de Groot N.N."/>
        </authorList>
    </citation>
    <scope>NUCLEOTIDE SEQUENCE [LARGE SCALE GENOMIC DNA]</scope>
    <source>
        <strain evidence="7 8">DSM 2784</strain>
    </source>
</reference>
<evidence type="ECO:0000259" key="6">
    <source>
        <dbReference type="PROSITE" id="PS00703"/>
    </source>
</evidence>
<dbReference type="InterPro" id="IPR015421">
    <property type="entry name" value="PyrdxlP-dep_Trfase_major"/>
</dbReference>
<evidence type="ECO:0000256" key="4">
    <source>
        <dbReference type="ARBA" id="ARBA00022898"/>
    </source>
</evidence>
<evidence type="ECO:0000256" key="2">
    <source>
        <dbReference type="ARBA" id="ARBA00010671"/>
    </source>
</evidence>
<keyword evidence="3" id="KW-0210">Decarboxylase</keyword>
<evidence type="ECO:0000313" key="7">
    <source>
        <dbReference type="EMBL" id="SCZ79226.1"/>
    </source>
</evidence>
<dbReference type="Pfam" id="PF03711">
    <property type="entry name" value="OKR_DC_1_C"/>
    <property type="match status" value="1"/>
</dbReference>
<dbReference type="AlphaFoldDB" id="A0A1G5RZ03"/>
<keyword evidence="4" id="KW-0663">Pyridoxal phosphate</keyword>
<dbReference type="InterPro" id="IPR015424">
    <property type="entry name" value="PyrdxlP-dep_Trfase"/>
</dbReference>
<dbReference type="PANTHER" id="PTHR43277">
    <property type="entry name" value="ARGININE DECARBOXYLASE"/>
    <property type="match status" value="1"/>
</dbReference>
<dbReference type="EMBL" id="FMWL01000006">
    <property type="protein sequence ID" value="SCZ79226.1"/>
    <property type="molecule type" value="Genomic_DNA"/>
</dbReference>
<dbReference type="InterPro" id="IPR008286">
    <property type="entry name" value="Prn/Lys/Arg_de-COase_C"/>
</dbReference>
<gene>
    <name evidence="7" type="ORF">SAMN03080599_01656</name>
</gene>
<comment type="cofactor">
    <cofactor evidence="1">
        <name>pyridoxal 5'-phosphate</name>
        <dbReference type="ChEBI" id="CHEBI:597326"/>
    </cofactor>
</comment>
<dbReference type="SUPFAM" id="SSF53383">
    <property type="entry name" value="PLP-dependent transferases"/>
    <property type="match status" value="1"/>
</dbReference>